<dbReference type="RefSeq" id="WP_302076476.1">
    <property type="nucleotide sequence ID" value="NZ_JAUKWQ010000002.1"/>
</dbReference>
<sequence>MLYVISCLVTYHNPAFVIVAAGLCILGSVLTARLLSRAIRATGPEKAVWLGLTGFVGGAVIWTTHFMAMLGYENGGAAAYEPSLTLFSLLIAVLSSFAGLAIAAYGERTMLVEAGGAIVGLGISGMHFVGMAAYKVSGTIIWDNRYVAASVLMAVLFGALTTNRIIRPVTRFCRYGGAAALVLGITSAHFTGMAGIDIVLAPVQTVASDMLSPIILGFSVLGIMLVLLGLAACTYLLDAKTNRAAVDRYRHLSLHDPLTGLPNRTAFLEELAALQAGENGQPGNVAILSFDLNRFKEINDVHGHAAGDAVLQAIGERLASVSRPNEFLARIGGDEFVAISRHYFARQDALQVAHRIVNEIGRPIEWNAERFTVSSSVGIAIFDYDGSSVDDVVTQADVAMYRAKATAPNTICFYDPSMDQAVRERNALAIDMRSSLQNNEFELFYQVQNEAATGRPIGFEALLRWNHPVRGRISPAEFIPIAERTGLINEIGEWVLRNACREAAGWTNALGIAVNVAAQQLADLTFPAKVKSILTETGLDAQRLELEITESGIIEDQRRALVVLKQLKEIGVKIAMDDYGTGYSSLSTLMNFPFDKIKIDRSFVEHVATDSLSAAIVRSTLILAQSLNIPVLAEGVEGQDQIDFLKREGCLQVQGYLFGKPVPLSAIRPLIDVPAWAAEEAGPLGQVA</sequence>
<dbReference type="PROSITE" id="PS50887">
    <property type="entry name" value="GGDEF"/>
    <property type="match status" value="1"/>
</dbReference>
<feature type="transmembrane region" description="Helical" evidence="1">
    <location>
        <begin position="214"/>
        <end position="237"/>
    </location>
</feature>
<dbReference type="Proteomes" id="UP001169006">
    <property type="component" value="Unassembled WGS sequence"/>
</dbReference>
<dbReference type="InterPro" id="IPR043128">
    <property type="entry name" value="Rev_trsase/Diguanyl_cyclase"/>
</dbReference>
<protein>
    <submittedName>
        <fullName evidence="5">EAL domain-containing protein</fullName>
    </submittedName>
</protein>
<dbReference type="InterPro" id="IPR005330">
    <property type="entry name" value="MHYT_dom"/>
</dbReference>
<feature type="transmembrane region" description="Helical" evidence="1">
    <location>
        <begin position="117"/>
        <end position="134"/>
    </location>
</feature>
<feature type="transmembrane region" description="Helical" evidence="1">
    <location>
        <begin position="146"/>
        <end position="166"/>
    </location>
</feature>
<keyword evidence="1" id="KW-0812">Transmembrane</keyword>
<proteinExistence type="predicted"/>
<feature type="transmembrane region" description="Helical" evidence="1">
    <location>
        <begin position="15"/>
        <end position="35"/>
    </location>
</feature>
<keyword evidence="6" id="KW-1185">Reference proteome</keyword>
<dbReference type="EMBL" id="JAUKWQ010000002">
    <property type="protein sequence ID" value="MDO1582334.1"/>
    <property type="molecule type" value="Genomic_DNA"/>
</dbReference>
<dbReference type="NCBIfam" id="TIGR00254">
    <property type="entry name" value="GGDEF"/>
    <property type="match status" value="1"/>
</dbReference>
<dbReference type="PROSITE" id="PS50924">
    <property type="entry name" value="MHYT"/>
    <property type="match status" value="1"/>
</dbReference>
<dbReference type="PANTHER" id="PTHR44757">
    <property type="entry name" value="DIGUANYLATE CYCLASE DGCP"/>
    <property type="match status" value="1"/>
</dbReference>
<reference evidence="5" key="2">
    <citation type="submission" date="2023-07" db="EMBL/GenBank/DDBJ databases">
        <authorList>
            <person name="Sun H."/>
        </authorList>
    </citation>
    <scope>NUCLEOTIDE SEQUENCE</scope>
    <source>
        <strain evidence="5">05753</strain>
    </source>
</reference>
<evidence type="ECO:0000256" key="1">
    <source>
        <dbReference type="PROSITE-ProRule" id="PRU00244"/>
    </source>
</evidence>
<organism evidence="5 6">
    <name type="scientific">Rhizobium oryzicola</name>
    <dbReference type="NCBI Taxonomy" id="1232668"/>
    <lineage>
        <taxon>Bacteria</taxon>
        <taxon>Pseudomonadati</taxon>
        <taxon>Pseudomonadota</taxon>
        <taxon>Alphaproteobacteria</taxon>
        <taxon>Hyphomicrobiales</taxon>
        <taxon>Rhizobiaceae</taxon>
        <taxon>Rhizobium/Agrobacterium group</taxon>
        <taxon>Rhizobium</taxon>
    </lineage>
</organism>
<keyword evidence="1" id="KW-0472">Membrane</keyword>
<dbReference type="InterPro" id="IPR029787">
    <property type="entry name" value="Nucleotide_cyclase"/>
</dbReference>
<evidence type="ECO:0000259" key="2">
    <source>
        <dbReference type="PROSITE" id="PS50883"/>
    </source>
</evidence>
<dbReference type="InterPro" id="IPR035919">
    <property type="entry name" value="EAL_sf"/>
</dbReference>
<dbReference type="Gene3D" id="3.30.70.270">
    <property type="match status" value="1"/>
</dbReference>
<accession>A0ABT8SW18</accession>
<feature type="domain" description="EAL" evidence="2">
    <location>
        <begin position="425"/>
        <end position="675"/>
    </location>
</feature>
<dbReference type="InterPro" id="IPR001633">
    <property type="entry name" value="EAL_dom"/>
</dbReference>
<feature type="transmembrane region" description="Helical" evidence="1">
    <location>
        <begin position="178"/>
        <end position="202"/>
    </location>
</feature>
<dbReference type="SMART" id="SM00052">
    <property type="entry name" value="EAL"/>
    <property type="match status" value="1"/>
</dbReference>
<evidence type="ECO:0000259" key="4">
    <source>
        <dbReference type="PROSITE" id="PS50924"/>
    </source>
</evidence>
<dbReference type="Gene3D" id="3.20.20.450">
    <property type="entry name" value="EAL domain"/>
    <property type="match status" value="1"/>
</dbReference>
<feature type="transmembrane region" description="Helical" evidence="1">
    <location>
        <begin position="84"/>
        <end position="105"/>
    </location>
</feature>
<dbReference type="Pfam" id="PF00990">
    <property type="entry name" value="GGDEF"/>
    <property type="match status" value="1"/>
</dbReference>
<dbReference type="SUPFAM" id="SSF141868">
    <property type="entry name" value="EAL domain-like"/>
    <property type="match status" value="1"/>
</dbReference>
<name>A0ABT8SW18_9HYPH</name>
<feature type="domain" description="MHYT" evidence="4">
    <location>
        <begin position="12"/>
        <end position="199"/>
    </location>
</feature>
<evidence type="ECO:0000259" key="3">
    <source>
        <dbReference type="PROSITE" id="PS50887"/>
    </source>
</evidence>
<dbReference type="SMART" id="SM00267">
    <property type="entry name" value="GGDEF"/>
    <property type="match status" value="1"/>
</dbReference>
<reference evidence="5" key="1">
    <citation type="journal article" date="2015" name="Int. J. Syst. Evol. Microbiol.">
        <title>Rhizobium oryzicola sp. nov., potential plant-growth-promoting endophytic bacteria isolated from rice roots.</title>
        <authorList>
            <person name="Zhang X.X."/>
            <person name="Gao J.S."/>
            <person name="Cao Y.H."/>
            <person name="Sheirdil R.A."/>
            <person name="Wang X.C."/>
            <person name="Zhang L."/>
        </authorList>
    </citation>
    <scope>NUCLEOTIDE SEQUENCE</scope>
    <source>
        <strain evidence="5">05753</strain>
    </source>
</reference>
<gene>
    <name evidence="5" type="ORF">Q2T52_09505</name>
</gene>
<dbReference type="PROSITE" id="PS50883">
    <property type="entry name" value="EAL"/>
    <property type="match status" value="1"/>
</dbReference>
<keyword evidence="1" id="KW-1133">Transmembrane helix</keyword>
<dbReference type="SUPFAM" id="SSF55073">
    <property type="entry name" value="Nucleotide cyclase"/>
    <property type="match status" value="1"/>
</dbReference>
<dbReference type="InterPro" id="IPR000160">
    <property type="entry name" value="GGDEF_dom"/>
</dbReference>
<feature type="transmembrane region" description="Helical" evidence="1">
    <location>
        <begin position="47"/>
        <end position="72"/>
    </location>
</feature>
<dbReference type="InterPro" id="IPR052155">
    <property type="entry name" value="Biofilm_reg_signaling"/>
</dbReference>
<evidence type="ECO:0000313" key="6">
    <source>
        <dbReference type="Proteomes" id="UP001169006"/>
    </source>
</evidence>
<dbReference type="CDD" id="cd01948">
    <property type="entry name" value="EAL"/>
    <property type="match status" value="1"/>
</dbReference>
<feature type="domain" description="GGDEF" evidence="3">
    <location>
        <begin position="283"/>
        <end position="416"/>
    </location>
</feature>
<dbReference type="Pfam" id="PF00563">
    <property type="entry name" value="EAL"/>
    <property type="match status" value="1"/>
</dbReference>
<evidence type="ECO:0000313" key="5">
    <source>
        <dbReference type="EMBL" id="MDO1582334.1"/>
    </source>
</evidence>
<dbReference type="Pfam" id="PF03707">
    <property type="entry name" value="MHYT"/>
    <property type="match status" value="2"/>
</dbReference>
<comment type="caution">
    <text evidence="5">The sequence shown here is derived from an EMBL/GenBank/DDBJ whole genome shotgun (WGS) entry which is preliminary data.</text>
</comment>
<dbReference type="PANTHER" id="PTHR44757:SF2">
    <property type="entry name" value="BIOFILM ARCHITECTURE MAINTENANCE PROTEIN MBAA"/>
    <property type="match status" value="1"/>
</dbReference>
<dbReference type="CDD" id="cd01949">
    <property type="entry name" value="GGDEF"/>
    <property type="match status" value="1"/>
</dbReference>